<accession>A0A828RJJ3</accession>
<feature type="transmembrane region" description="Helical" evidence="1">
    <location>
        <begin position="187"/>
        <end position="206"/>
    </location>
</feature>
<proteinExistence type="predicted"/>
<dbReference type="Pfam" id="PF11683">
    <property type="entry name" value="DUF3278"/>
    <property type="match status" value="1"/>
</dbReference>
<dbReference type="AlphaFoldDB" id="A0A828RJJ3"/>
<evidence type="ECO:0000313" key="2">
    <source>
        <dbReference type="EMBL" id="EGC14671.1"/>
    </source>
</evidence>
<keyword evidence="1" id="KW-1133">Transmembrane helix</keyword>
<feature type="transmembrane region" description="Helical" evidence="1">
    <location>
        <begin position="72"/>
        <end position="92"/>
    </location>
</feature>
<feature type="transmembrane region" description="Helical" evidence="1">
    <location>
        <begin position="146"/>
        <end position="167"/>
    </location>
</feature>
<dbReference type="EMBL" id="ACGX02000007">
    <property type="protein sequence ID" value="EGC14671.1"/>
    <property type="molecule type" value="Genomic_DNA"/>
</dbReference>
<keyword evidence="1" id="KW-0812">Transmembrane</keyword>
<reference evidence="2 3" key="1">
    <citation type="submission" date="2011-01" db="EMBL/GenBank/DDBJ databases">
        <authorList>
            <person name="Muzny D."/>
            <person name="Qin X."/>
            <person name="Buhay C."/>
            <person name="Dugan-Rocha S."/>
            <person name="Ding Y."/>
            <person name="Chen G."/>
            <person name="Hawes A."/>
            <person name="Holder M."/>
            <person name="Jhangiani S."/>
            <person name="Johnson A."/>
            <person name="Khan Z."/>
            <person name="Li Z."/>
            <person name="Liu W."/>
            <person name="Liu X."/>
            <person name="Perez L."/>
            <person name="Shen H."/>
            <person name="Wang Q."/>
            <person name="Watt J."/>
            <person name="Xi L."/>
            <person name="Xin Y."/>
            <person name="Zhou J."/>
            <person name="Deng J."/>
            <person name="Jiang H."/>
            <person name="Liu Y."/>
            <person name="Qu J."/>
            <person name="Song X.-Z."/>
            <person name="Zhang L."/>
            <person name="Villasana D."/>
            <person name="Johnson A."/>
            <person name="Liu J."/>
            <person name="Liyanage D."/>
            <person name="Lorensuhewa L."/>
            <person name="Robinson T."/>
            <person name="Song A."/>
            <person name="Song B.-B."/>
            <person name="Dinh H."/>
            <person name="Thornton R."/>
            <person name="Coyle M."/>
            <person name="Francisco L."/>
            <person name="Jackson L."/>
            <person name="Javaid M."/>
            <person name="Korchina V."/>
            <person name="Kovar C."/>
            <person name="Mata R."/>
            <person name="Mathew T."/>
            <person name="Ngo R."/>
            <person name="Nguyen L."/>
            <person name="Nguyen N."/>
            <person name="Okwuonu G."/>
            <person name="Ongeri F."/>
            <person name="Pham C."/>
            <person name="Simmons D."/>
            <person name="Wilczek-Boney K."/>
            <person name="Hale W."/>
            <person name="Jakkamsetti A."/>
            <person name="Pham P."/>
            <person name="Ruth R."/>
            <person name="San Lucas F."/>
            <person name="Warren J."/>
            <person name="Zhang J."/>
            <person name="Zhao Z."/>
            <person name="Zhou C."/>
            <person name="Zhu D."/>
            <person name="Lee S."/>
            <person name="Bess C."/>
            <person name="Blankenburg K."/>
            <person name="Forbes L."/>
            <person name="Fu Q."/>
            <person name="Gubbala S."/>
            <person name="Hirani K."/>
            <person name="Jayaseelan J.C."/>
            <person name="Lara F."/>
            <person name="Munidasa M."/>
            <person name="Palculict T."/>
            <person name="Patil S."/>
            <person name="Pu L.-L."/>
            <person name="Saada N."/>
            <person name="Tang L."/>
            <person name="Weissenberger G."/>
            <person name="Zhu Y."/>
            <person name="Hemphill L."/>
            <person name="Shang Y."/>
            <person name="Youmans B."/>
            <person name="Ayvaz T."/>
            <person name="Ross M."/>
            <person name="Santibanez J."/>
            <person name="Aqrawi P."/>
            <person name="Gross S."/>
            <person name="Joshi V."/>
            <person name="Fowler G."/>
            <person name="Nazareth L."/>
            <person name="Reid J."/>
            <person name="Worley K."/>
            <person name="Petrosino J."/>
            <person name="Highlander S."/>
            <person name="Gibbs R."/>
        </authorList>
    </citation>
    <scope>NUCLEOTIDE SEQUENCE [LARGE SCALE GENOMIC DNA]</scope>
    <source>
        <strain evidence="2 3">MM4-1A</strain>
    </source>
</reference>
<sequence length="245" mass="28107">MLELVSLMGKNTEIHAHAMFSYFDSESNDIKYFGRNIQMKETISTKIIKWFYGIHGPLDEYRRNELNRIGNNIAIFLLSINLLLSFIASLLMLNTNNSELTLDIVVSVLLLTVFASSGYILYETKRHHLTEIDVEAKQEGKTKQKFIKRAIVLGIYFAFIIYGLTILIDWLPNRGALIPLLTESSTISSAIFSGIVYGILMGTWEIHQIKSDPNDKKVTQNHLHQKYWLVLFIIIVITSLLLMHK</sequence>
<feature type="transmembrane region" description="Helical" evidence="1">
    <location>
        <begin position="104"/>
        <end position="122"/>
    </location>
</feature>
<evidence type="ECO:0000256" key="1">
    <source>
        <dbReference type="SAM" id="Phobius"/>
    </source>
</evidence>
<comment type="caution">
    <text evidence="2">The sequence shown here is derived from an EMBL/GenBank/DDBJ whole genome shotgun (WGS) entry which is preliminary data.</text>
</comment>
<gene>
    <name evidence="2" type="ORF">HMPREF0536_11808</name>
</gene>
<organism evidence="2 3">
    <name type="scientific">Limosilactobacillus reuteri MM4-1A</name>
    <dbReference type="NCBI Taxonomy" id="548485"/>
    <lineage>
        <taxon>Bacteria</taxon>
        <taxon>Bacillati</taxon>
        <taxon>Bacillota</taxon>
        <taxon>Bacilli</taxon>
        <taxon>Lactobacillales</taxon>
        <taxon>Lactobacillaceae</taxon>
        <taxon>Limosilactobacillus</taxon>
    </lineage>
</organism>
<keyword evidence="1" id="KW-0472">Membrane</keyword>
<evidence type="ECO:0000313" key="3">
    <source>
        <dbReference type="Proteomes" id="UP000004335"/>
    </source>
</evidence>
<evidence type="ECO:0008006" key="4">
    <source>
        <dbReference type="Google" id="ProtNLM"/>
    </source>
</evidence>
<name>A0A828RJJ3_LIMRT</name>
<protein>
    <recommendedName>
        <fullName evidence="4">DUF3278 domain-containing protein</fullName>
    </recommendedName>
</protein>
<dbReference type="InterPro" id="IPR021697">
    <property type="entry name" value="DUF3278"/>
</dbReference>
<dbReference type="Proteomes" id="UP000004335">
    <property type="component" value="Unassembled WGS sequence"/>
</dbReference>
<feature type="transmembrane region" description="Helical" evidence="1">
    <location>
        <begin position="227"/>
        <end position="244"/>
    </location>
</feature>